<dbReference type="RefSeq" id="WP_343972421.1">
    <property type="nucleotide sequence ID" value="NZ_BAAAHK010000009.1"/>
</dbReference>
<evidence type="ECO:0000256" key="2">
    <source>
        <dbReference type="SAM" id="Phobius"/>
    </source>
</evidence>
<organism evidence="3 4">
    <name type="scientific">Kribbella koreensis</name>
    <dbReference type="NCBI Taxonomy" id="57909"/>
    <lineage>
        <taxon>Bacteria</taxon>
        <taxon>Bacillati</taxon>
        <taxon>Actinomycetota</taxon>
        <taxon>Actinomycetes</taxon>
        <taxon>Propionibacteriales</taxon>
        <taxon>Kribbellaceae</taxon>
        <taxon>Kribbella</taxon>
    </lineage>
</organism>
<feature type="region of interest" description="Disordered" evidence="1">
    <location>
        <begin position="166"/>
        <end position="200"/>
    </location>
</feature>
<protein>
    <submittedName>
        <fullName evidence="3">Uncharacterized protein</fullName>
    </submittedName>
</protein>
<keyword evidence="2" id="KW-0812">Transmembrane</keyword>
<evidence type="ECO:0000313" key="4">
    <source>
        <dbReference type="Proteomes" id="UP001500542"/>
    </source>
</evidence>
<comment type="caution">
    <text evidence="3">The sequence shown here is derived from an EMBL/GenBank/DDBJ whole genome shotgun (WGS) entry which is preliminary data.</text>
</comment>
<feature type="region of interest" description="Disordered" evidence="1">
    <location>
        <begin position="115"/>
        <end position="134"/>
    </location>
</feature>
<accession>A0ABN1QQW8</accession>
<evidence type="ECO:0000313" key="3">
    <source>
        <dbReference type="EMBL" id="GAA0946168.1"/>
    </source>
</evidence>
<sequence>MRIEDLLTEAADDTGRPLRHSVDDIVRRGRRTTRTRRLATATAAALTTAAVVAGVSTWVADRPDATQPAGSSGQTFRVDVTTGKLVDPVSGKLIEPPPSVSPLADAEIITRCGPSDKTWREHMPPSGDKAGPINSKWSVPLKTGMGDGFQAVILSPDRTIAVTCQLKGKSPRGGDDNYRRTTLASQPSLPPAPEADTKSRKISMTWSRVPESVVRVVGRPVTGSPREALVTPGFATWGIEKQPGGLPVSGKVTGYDAAGKIVFEDTGGAVPVG</sequence>
<proteinExistence type="predicted"/>
<reference evidence="3 4" key="1">
    <citation type="journal article" date="2019" name="Int. J. Syst. Evol. Microbiol.">
        <title>The Global Catalogue of Microorganisms (GCM) 10K type strain sequencing project: providing services to taxonomists for standard genome sequencing and annotation.</title>
        <authorList>
            <consortium name="The Broad Institute Genomics Platform"/>
            <consortium name="The Broad Institute Genome Sequencing Center for Infectious Disease"/>
            <person name="Wu L."/>
            <person name="Ma J."/>
        </authorList>
    </citation>
    <scope>NUCLEOTIDE SEQUENCE [LARGE SCALE GENOMIC DNA]</scope>
    <source>
        <strain evidence="3 4">JCM 10977</strain>
    </source>
</reference>
<name>A0ABN1QQW8_9ACTN</name>
<evidence type="ECO:0000256" key="1">
    <source>
        <dbReference type="SAM" id="MobiDB-lite"/>
    </source>
</evidence>
<keyword evidence="2" id="KW-0472">Membrane</keyword>
<feature type="transmembrane region" description="Helical" evidence="2">
    <location>
        <begin position="38"/>
        <end position="59"/>
    </location>
</feature>
<keyword evidence="4" id="KW-1185">Reference proteome</keyword>
<dbReference type="Proteomes" id="UP001500542">
    <property type="component" value="Unassembled WGS sequence"/>
</dbReference>
<keyword evidence="2" id="KW-1133">Transmembrane helix</keyword>
<gene>
    <name evidence="3" type="ORF">GCM10009554_41680</name>
</gene>
<dbReference type="EMBL" id="BAAAHK010000009">
    <property type="protein sequence ID" value="GAA0946168.1"/>
    <property type="molecule type" value="Genomic_DNA"/>
</dbReference>